<dbReference type="EMBL" id="JAFJMO010000001">
    <property type="protein sequence ID" value="KAJ8287734.1"/>
    <property type="molecule type" value="Genomic_DNA"/>
</dbReference>
<proteinExistence type="predicted"/>
<protein>
    <submittedName>
        <fullName evidence="6">Uncharacterized protein</fullName>
    </submittedName>
</protein>
<comment type="subcellular location">
    <subcellularLocation>
        <location evidence="1">Membrane</location>
    </subcellularLocation>
</comment>
<dbReference type="PANTHER" id="PTHR12080:SF122">
    <property type="entry name" value="V-SET AND TRANSMEMBRANE DOMAIN-CONTAINING PROTEIN 5"/>
    <property type="match status" value="1"/>
</dbReference>
<evidence type="ECO:0000256" key="4">
    <source>
        <dbReference type="ARBA" id="ARBA00023180"/>
    </source>
</evidence>
<keyword evidence="7" id="KW-1185">Reference proteome</keyword>
<dbReference type="Proteomes" id="UP001152803">
    <property type="component" value="Unassembled WGS sequence"/>
</dbReference>
<keyword evidence="4" id="KW-0325">Glycoprotein</keyword>
<evidence type="ECO:0000256" key="2">
    <source>
        <dbReference type="ARBA" id="ARBA00022729"/>
    </source>
</evidence>
<dbReference type="GO" id="GO:0016020">
    <property type="term" value="C:membrane"/>
    <property type="evidence" value="ECO:0007669"/>
    <property type="project" value="UniProtKB-SubCell"/>
</dbReference>
<dbReference type="InterPro" id="IPR036179">
    <property type="entry name" value="Ig-like_dom_sf"/>
</dbReference>
<accession>A0A9Q1E187</accession>
<keyword evidence="2 5" id="KW-0732">Signal</keyword>
<comment type="caution">
    <text evidence="6">The sequence shown here is derived from an EMBL/GenBank/DDBJ whole genome shotgun (WGS) entry which is preliminary data.</text>
</comment>
<evidence type="ECO:0000256" key="5">
    <source>
        <dbReference type="SAM" id="SignalP"/>
    </source>
</evidence>
<dbReference type="Gene3D" id="2.60.40.10">
    <property type="entry name" value="Immunoglobulins"/>
    <property type="match status" value="1"/>
</dbReference>
<dbReference type="InterPro" id="IPR015631">
    <property type="entry name" value="CD2/SLAM_rcpt"/>
</dbReference>
<reference evidence="6" key="1">
    <citation type="journal article" date="2023" name="Science">
        <title>Genome structures resolve the early diversification of teleost fishes.</title>
        <authorList>
            <person name="Parey E."/>
            <person name="Louis A."/>
            <person name="Montfort J."/>
            <person name="Bouchez O."/>
            <person name="Roques C."/>
            <person name="Iampietro C."/>
            <person name="Lluch J."/>
            <person name="Castinel A."/>
            <person name="Donnadieu C."/>
            <person name="Desvignes T."/>
            <person name="Floi Bucao C."/>
            <person name="Jouanno E."/>
            <person name="Wen M."/>
            <person name="Mejri S."/>
            <person name="Dirks R."/>
            <person name="Jansen H."/>
            <person name="Henkel C."/>
            <person name="Chen W.J."/>
            <person name="Zahm M."/>
            <person name="Cabau C."/>
            <person name="Klopp C."/>
            <person name="Thompson A.W."/>
            <person name="Robinson-Rechavi M."/>
            <person name="Braasch I."/>
            <person name="Lecointre G."/>
            <person name="Bobe J."/>
            <person name="Postlethwait J.H."/>
            <person name="Berthelot C."/>
            <person name="Roest Crollius H."/>
            <person name="Guiguen Y."/>
        </authorList>
    </citation>
    <scope>NUCLEOTIDE SEQUENCE</scope>
    <source>
        <strain evidence="6">Concon-B</strain>
    </source>
</reference>
<gene>
    <name evidence="6" type="ORF">COCON_G00003930</name>
</gene>
<name>A0A9Q1E187_CONCO</name>
<feature type="signal peptide" evidence="5">
    <location>
        <begin position="1"/>
        <end position="24"/>
    </location>
</feature>
<sequence>MLSMMEVVALTTGILALLTGCSSGQNLLPPGPLFGEVGGSVTFTTTVSPTGPELVTIAWSFNNGSVPVSVITFLPTVTRPGPGYVGRVSLNNVTGSLELRELTLRDSGDYSVTLIKVTLKHCLGKLDWKCTVSTKYGI</sequence>
<evidence type="ECO:0000256" key="3">
    <source>
        <dbReference type="ARBA" id="ARBA00023136"/>
    </source>
</evidence>
<dbReference type="OrthoDB" id="8963224at2759"/>
<organism evidence="6 7">
    <name type="scientific">Conger conger</name>
    <name type="common">Conger eel</name>
    <name type="synonym">Muraena conger</name>
    <dbReference type="NCBI Taxonomy" id="82655"/>
    <lineage>
        <taxon>Eukaryota</taxon>
        <taxon>Metazoa</taxon>
        <taxon>Chordata</taxon>
        <taxon>Craniata</taxon>
        <taxon>Vertebrata</taxon>
        <taxon>Euteleostomi</taxon>
        <taxon>Actinopterygii</taxon>
        <taxon>Neopterygii</taxon>
        <taxon>Teleostei</taxon>
        <taxon>Anguilliformes</taxon>
        <taxon>Congridae</taxon>
        <taxon>Conger</taxon>
    </lineage>
</organism>
<evidence type="ECO:0000313" key="6">
    <source>
        <dbReference type="EMBL" id="KAJ8287734.1"/>
    </source>
</evidence>
<evidence type="ECO:0000256" key="1">
    <source>
        <dbReference type="ARBA" id="ARBA00004370"/>
    </source>
</evidence>
<keyword evidence="3" id="KW-0472">Membrane</keyword>
<dbReference type="PANTHER" id="PTHR12080">
    <property type="entry name" value="SIGNALING LYMPHOCYTIC ACTIVATION MOLECULE"/>
    <property type="match status" value="1"/>
</dbReference>
<dbReference type="SUPFAM" id="SSF48726">
    <property type="entry name" value="Immunoglobulin"/>
    <property type="match status" value="1"/>
</dbReference>
<dbReference type="InterPro" id="IPR013783">
    <property type="entry name" value="Ig-like_fold"/>
</dbReference>
<dbReference type="AlphaFoldDB" id="A0A9Q1E187"/>
<feature type="chain" id="PRO_5040106477" evidence="5">
    <location>
        <begin position="25"/>
        <end position="138"/>
    </location>
</feature>
<evidence type="ECO:0000313" key="7">
    <source>
        <dbReference type="Proteomes" id="UP001152803"/>
    </source>
</evidence>